<keyword evidence="10" id="KW-0804">Transcription</keyword>
<keyword evidence="16" id="KW-1185">Reference proteome</keyword>
<dbReference type="PROSITE" id="PS50944">
    <property type="entry name" value="HTH_DTXR"/>
    <property type="match status" value="1"/>
</dbReference>
<dbReference type="GO" id="GO:0046914">
    <property type="term" value="F:transition metal ion binding"/>
    <property type="evidence" value="ECO:0007669"/>
    <property type="project" value="InterPro"/>
</dbReference>
<dbReference type="Pfam" id="PF04023">
    <property type="entry name" value="FeoA"/>
    <property type="match status" value="1"/>
</dbReference>
<dbReference type="Gene3D" id="1.10.10.10">
    <property type="entry name" value="Winged helix-like DNA-binding domain superfamily/Winged helix DNA-binding domain"/>
    <property type="match status" value="1"/>
</dbReference>
<evidence type="ECO:0000256" key="6">
    <source>
        <dbReference type="ARBA" id="ARBA00022491"/>
    </source>
</evidence>
<dbReference type="AlphaFoldDB" id="A0A5C6FFP0"/>
<dbReference type="EMBL" id="SJPW01000002">
    <property type="protein sequence ID" value="TWU58449.1"/>
    <property type="molecule type" value="Genomic_DNA"/>
</dbReference>
<dbReference type="Pfam" id="PF01325">
    <property type="entry name" value="Fe_dep_repress"/>
    <property type="match status" value="1"/>
</dbReference>
<evidence type="ECO:0000256" key="13">
    <source>
        <dbReference type="ARBA" id="ARBA00032593"/>
    </source>
</evidence>
<feature type="domain" description="HTH dtxR-type" evidence="14">
    <location>
        <begin position="1"/>
        <end position="65"/>
    </location>
</feature>
<protein>
    <recommendedName>
        <fullName evidence="4">Transcriptional regulator MntR</fullName>
    </recommendedName>
    <alternativeName>
        <fullName evidence="13">Manganese transport regulator</fullName>
    </alternativeName>
</protein>
<keyword evidence="7" id="KW-0805">Transcription regulation</keyword>
<dbReference type="PANTHER" id="PTHR33238">
    <property type="entry name" value="IRON (METAL) DEPENDENT REPRESSOR, DTXR FAMILY"/>
    <property type="match status" value="1"/>
</dbReference>
<dbReference type="Gene3D" id="1.10.60.10">
    <property type="entry name" value="Iron dependent repressor, metal binding and dimerisation domain"/>
    <property type="match status" value="1"/>
</dbReference>
<reference evidence="15 16" key="1">
    <citation type="submission" date="2019-02" db="EMBL/GenBank/DDBJ databases">
        <title>Deep-cultivation of Planctomycetes and their phenomic and genomic characterization uncovers novel biology.</title>
        <authorList>
            <person name="Wiegand S."/>
            <person name="Jogler M."/>
            <person name="Boedeker C."/>
            <person name="Pinto D."/>
            <person name="Vollmers J."/>
            <person name="Rivas-Marin E."/>
            <person name="Kohn T."/>
            <person name="Peeters S.H."/>
            <person name="Heuer A."/>
            <person name="Rast P."/>
            <person name="Oberbeckmann S."/>
            <person name="Bunk B."/>
            <person name="Jeske O."/>
            <person name="Meyerdierks A."/>
            <person name="Storesund J.E."/>
            <person name="Kallscheuer N."/>
            <person name="Luecker S."/>
            <person name="Lage O.M."/>
            <person name="Pohl T."/>
            <person name="Merkel B.J."/>
            <person name="Hornburger P."/>
            <person name="Mueller R.-W."/>
            <person name="Bruemmer F."/>
            <person name="Labrenz M."/>
            <person name="Spormann A.M."/>
            <person name="Op Den Camp H."/>
            <person name="Overmann J."/>
            <person name="Amann R."/>
            <person name="Jetten M.S.M."/>
            <person name="Mascher T."/>
            <person name="Medema M.H."/>
            <person name="Devos D.P."/>
            <person name="Kaster A.-K."/>
            <person name="Ovreas L."/>
            <person name="Rohde M."/>
            <person name="Galperin M.Y."/>
            <person name="Jogler C."/>
        </authorList>
    </citation>
    <scope>NUCLEOTIDE SEQUENCE [LARGE SCALE GENOMIC DNA]</scope>
    <source>
        <strain evidence="15 16">Poly51</strain>
    </source>
</reference>
<proteinExistence type="inferred from homology"/>
<dbReference type="InterPro" id="IPR036421">
    <property type="entry name" value="Fe_dep_repressor_sf"/>
</dbReference>
<dbReference type="OrthoDB" id="9791355at2"/>
<dbReference type="GO" id="GO:0003700">
    <property type="term" value="F:DNA-binding transcription factor activity"/>
    <property type="evidence" value="ECO:0007669"/>
    <property type="project" value="InterPro"/>
</dbReference>
<dbReference type="SMART" id="SM00899">
    <property type="entry name" value="FeoA"/>
    <property type="match status" value="1"/>
</dbReference>
<dbReference type="SMART" id="SM00529">
    <property type="entry name" value="HTH_DTXR"/>
    <property type="match status" value="1"/>
</dbReference>
<evidence type="ECO:0000256" key="7">
    <source>
        <dbReference type="ARBA" id="ARBA00023015"/>
    </source>
</evidence>
<dbReference type="InterPro" id="IPR022689">
    <property type="entry name" value="Iron_dep_repressor"/>
</dbReference>
<dbReference type="SUPFAM" id="SSF47979">
    <property type="entry name" value="Iron-dependent repressor protein, dimerization domain"/>
    <property type="match status" value="1"/>
</dbReference>
<comment type="function">
    <text evidence="12">In the presence of manganese, represses expression of mntH and mntS. Up-regulates expression of mntP.</text>
</comment>
<evidence type="ECO:0000256" key="4">
    <source>
        <dbReference type="ARBA" id="ARBA00022386"/>
    </source>
</evidence>
<dbReference type="SUPFAM" id="SSF46785">
    <property type="entry name" value="Winged helix' DNA-binding domain"/>
    <property type="match status" value="1"/>
</dbReference>
<keyword evidence="5" id="KW-0963">Cytoplasm</keyword>
<gene>
    <name evidence="15" type="primary">ideR</name>
    <name evidence="15" type="ORF">Poly51_12270</name>
</gene>
<evidence type="ECO:0000256" key="5">
    <source>
        <dbReference type="ARBA" id="ARBA00022490"/>
    </source>
</evidence>
<dbReference type="Pfam" id="PF02742">
    <property type="entry name" value="Fe_dep_repr_C"/>
    <property type="match status" value="1"/>
</dbReference>
<evidence type="ECO:0000256" key="12">
    <source>
        <dbReference type="ARBA" id="ARBA00025185"/>
    </source>
</evidence>
<keyword evidence="11" id="KW-0464">Manganese</keyword>
<dbReference type="Proteomes" id="UP000318288">
    <property type="component" value="Unassembled WGS sequence"/>
</dbReference>
<keyword evidence="6" id="KW-0678">Repressor</keyword>
<evidence type="ECO:0000259" key="14">
    <source>
        <dbReference type="PROSITE" id="PS50944"/>
    </source>
</evidence>
<comment type="similarity">
    <text evidence="2">Belongs to the DtxR/MntR family.</text>
</comment>
<organism evidence="15 16">
    <name type="scientific">Rubripirellula tenax</name>
    <dbReference type="NCBI Taxonomy" id="2528015"/>
    <lineage>
        <taxon>Bacteria</taxon>
        <taxon>Pseudomonadati</taxon>
        <taxon>Planctomycetota</taxon>
        <taxon>Planctomycetia</taxon>
        <taxon>Pirellulales</taxon>
        <taxon>Pirellulaceae</taxon>
        <taxon>Rubripirellula</taxon>
    </lineage>
</organism>
<evidence type="ECO:0000256" key="9">
    <source>
        <dbReference type="ARBA" id="ARBA00023159"/>
    </source>
</evidence>
<dbReference type="InterPro" id="IPR038157">
    <property type="entry name" value="FeoA_core_dom"/>
</dbReference>
<comment type="subcellular location">
    <subcellularLocation>
        <location evidence="1">Cytoplasm</location>
    </subcellularLocation>
</comment>
<comment type="subunit">
    <text evidence="3">Homodimer.</text>
</comment>
<dbReference type="PANTHER" id="PTHR33238:SF11">
    <property type="entry name" value="TRANSCRIPTIONAL REGULATOR MNTR"/>
    <property type="match status" value="1"/>
</dbReference>
<evidence type="ECO:0000256" key="3">
    <source>
        <dbReference type="ARBA" id="ARBA00011738"/>
    </source>
</evidence>
<evidence type="ECO:0000256" key="11">
    <source>
        <dbReference type="ARBA" id="ARBA00023211"/>
    </source>
</evidence>
<sequence length="219" mass="23950">MASLTTENYIKAIYQLGGHPAEQSVATGAIANQLSVSPGSVTAMLKTLRDADLVEYAPYEGVRLTASGTRLALRVVRRHRLIELFLSQTLDMPWDEVHEEAEHMEHAVSDRLVDRIDAHLGYPGTDPHGDPIPRSDGTLEAERGKTLTKWPAGESFRLVRVVDQSSDFLRFLTASGLELSAIGRVIEHAPQAATMTVEIGTKQTVLSEHVADKLIVMAS</sequence>
<dbReference type="GO" id="GO:0005737">
    <property type="term" value="C:cytoplasm"/>
    <property type="evidence" value="ECO:0007669"/>
    <property type="project" value="UniProtKB-SubCell"/>
</dbReference>
<evidence type="ECO:0000256" key="1">
    <source>
        <dbReference type="ARBA" id="ARBA00004496"/>
    </source>
</evidence>
<accession>A0A5C6FFP0</accession>
<dbReference type="Gene3D" id="2.30.30.90">
    <property type="match status" value="1"/>
</dbReference>
<name>A0A5C6FFP0_9BACT</name>
<dbReference type="FunFam" id="1.10.60.10:FF:000004">
    <property type="entry name" value="DtxR family transcriptional regulator"/>
    <property type="match status" value="1"/>
</dbReference>
<dbReference type="InterPro" id="IPR036390">
    <property type="entry name" value="WH_DNA-bd_sf"/>
</dbReference>
<dbReference type="InterPro" id="IPR007167">
    <property type="entry name" value="Fe-transptr_FeoA-like"/>
</dbReference>
<dbReference type="InterPro" id="IPR050536">
    <property type="entry name" value="DtxR_MntR_Metal-Reg"/>
</dbReference>
<dbReference type="InterPro" id="IPR036388">
    <property type="entry name" value="WH-like_DNA-bd_sf"/>
</dbReference>
<keyword evidence="9" id="KW-0010">Activator</keyword>
<keyword evidence="8" id="KW-0238">DNA-binding</keyword>
<dbReference type="InterPro" id="IPR001367">
    <property type="entry name" value="Fe_dep_repressor"/>
</dbReference>
<dbReference type="RefSeq" id="WP_146455355.1">
    <property type="nucleotide sequence ID" value="NZ_SJPW01000002.1"/>
</dbReference>
<dbReference type="InterPro" id="IPR022687">
    <property type="entry name" value="HTH_DTXR"/>
</dbReference>
<dbReference type="GO" id="GO:0046983">
    <property type="term" value="F:protein dimerization activity"/>
    <property type="evidence" value="ECO:0007669"/>
    <property type="project" value="InterPro"/>
</dbReference>
<comment type="caution">
    <text evidence="15">The sequence shown here is derived from an EMBL/GenBank/DDBJ whole genome shotgun (WGS) entry which is preliminary data.</text>
</comment>
<evidence type="ECO:0000256" key="10">
    <source>
        <dbReference type="ARBA" id="ARBA00023163"/>
    </source>
</evidence>
<evidence type="ECO:0000256" key="2">
    <source>
        <dbReference type="ARBA" id="ARBA00007871"/>
    </source>
</evidence>
<dbReference type="GO" id="GO:0003677">
    <property type="term" value="F:DNA binding"/>
    <property type="evidence" value="ECO:0007669"/>
    <property type="project" value="UniProtKB-KW"/>
</dbReference>
<evidence type="ECO:0000313" key="15">
    <source>
        <dbReference type="EMBL" id="TWU58449.1"/>
    </source>
</evidence>
<evidence type="ECO:0000256" key="8">
    <source>
        <dbReference type="ARBA" id="ARBA00023125"/>
    </source>
</evidence>
<evidence type="ECO:0000313" key="16">
    <source>
        <dbReference type="Proteomes" id="UP000318288"/>
    </source>
</evidence>